<evidence type="ECO:0000313" key="2">
    <source>
        <dbReference type="EMBL" id="EFQ24589.1"/>
    </source>
</evidence>
<dbReference type="SUPFAM" id="SSF55681">
    <property type="entry name" value="Class II aaRS and biotin synthetases"/>
    <property type="match status" value="1"/>
</dbReference>
<dbReference type="HOGENOM" id="CLU_025113_0_2_0"/>
<dbReference type="Gene3D" id="3.30.930.10">
    <property type="entry name" value="Bira Bifunctional Protein, Domain 2"/>
    <property type="match status" value="1"/>
</dbReference>
<dbReference type="PANTHER" id="PTHR11476:SF7">
    <property type="entry name" value="HISTIDINE--TRNA LIGASE"/>
    <property type="match status" value="1"/>
</dbReference>
<dbReference type="Pfam" id="PF13393">
    <property type="entry name" value="tRNA-synt_His"/>
    <property type="match status" value="1"/>
</dbReference>
<gene>
    <name evidence="2" type="ORF">Apau_2178</name>
</gene>
<reference evidence="2 3" key="1">
    <citation type="journal article" date="2010" name="Stand. Genomic Sci.">
        <title>Non-contiguous finished genome sequence of Aminomonas paucivorans type strain (GLU-3).</title>
        <authorList>
            <person name="Pitluck S."/>
            <person name="Yasawong M."/>
            <person name="Held B."/>
            <person name="Lapidus A."/>
            <person name="Nolan M."/>
            <person name="Copeland A."/>
            <person name="Lucas S."/>
            <person name="Del Rio T.G."/>
            <person name="Tice H."/>
            <person name="Cheng J.F."/>
            <person name="Chertkov O."/>
            <person name="Goodwin L."/>
            <person name="Tapia R."/>
            <person name="Han C."/>
            <person name="Liolios K."/>
            <person name="Ivanova N."/>
            <person name="Mavromatis K."/>
            <person name="Ovchinnikova G."/>
            <person name="Pati A."/>
            <person name="Chen A."/>
            <person name="Palaniappan K."/>
            <person name="Land M."/>
            <person name="Hauser L."/>
            <person name="Chang Y.J."/>
            <person name="Jeffries C.D."/>
            <person name="Pukall R."/>
            <person name="Spring S."/>
            <person name="Rohde M."/>
            <person name="Sikorski J."/>
            <person name="Goker M."/>
            <person name="Woyke T."/>
            <person name="Bristow J."/>
            <person name="Eisen J.A."/>
            <person name="Markowitz V."/>
            <person name="Hugenholtz P."/>
            <person name="Kyrpides N.C."/>
            <person name="Klenk H.P."/>
        </authorList>
    </citation>
    <scope>NUCLEOTIDE SEQUENCE [LARGE SCALE GENOMIC DNA]</scope>
    <source>
        <strain evidence="2 3">DSM 12260</strain>
    </source>
</reference>
<dbReference type="OrthoDB" id="9801867at2"/>
<feature type="domain" description="Class II Histidinyl-tRNA synthetase (HisRS)-like catalytic core" evidence="1">
    <location>
        <begin position="16"/>
        <end position="308"/>
    </location>
</feature>
<organism evidence="2 3">
    <name type="scientific">Aminomonas paucivorans DSM 12260</name>
    <dbReference type="NCBI Taxonomy" id="584708"/>
    <lineage>
        <taxon>Bacteria</taxon>
        <taxon>Thermotogati</taxon>
        <taxon>Synergistota</taxon>
        <taxon>Synergistia</taxon>
        <taxon>Synergistales</taxon>
        <taxon>Synergistaceae</taxon>
        <taxon>Aminomonas</taxon>
    </lineage>
</organism>
<keyword evidence="2" id="KW-0030">Aminoacyl-tRNA synthetase</keyword>
<dbReference type="InterPro" id="IPR045864">
    <property type="entry name" value="aa-tRNA-synth_II/BPL/LPL"/>
</dbReference>
<dbReference type="PaxDb" id="584708-Apau_2178"/>
<dbReference type="Proteomes" id="UP000005096">
    <property type="component" value="Chromosome"/>
</dbReference>
<protein>
    <submittedName>
        <fullName evidence="2">tRNA synthetase class II (G H P and S)</fullName>
    </submittedName>
</protein>
<accession>E3CYZ4</accession>
<evidence type="ECO:0000259" key="1">
    <source>
        <dbReference type="Pfam" id="PF13393"/>
    </source>
</evidence>
<sequence>MLRTPKGCATRGGSLASRIERCRTEALDLFSRHGYRPFCASSLQRLEDLQGRLSPTRMRQVLALTSPHGEPCALRADLTLAAVAYLAAHHLPQERPLRLCYADRVFLTPSPPEETFESYQVGLELLGWEGEGADAEVAHLLLRLLDRLDLPESVLVLGDASLVARTFRGLPPPRARGLVEALQEGSLTRYDRLLEGLEEDRAEALRRLPRLKGGPEVLDRAAGLMDDPEGLEPLRRLGSTLTELGYGHRLRYDLGFIRDLGYYSGPLFQAYGTPGGTPLGGGGRYDRLLADLGLVGQAVGFALELEALGRAVPRGPAPCDALVWCGTASPASGLAFSRELEARGIRAELSWHPRRSASLELARLRGVPWWVDPSEGSALRLGDETSQSLETFYGEVGSC</sequence>
<dbReference type="STRING" id="584708.Apau_2178"/>
<dbReference type="AlphaFoldDB" id="E3CYZ4"/>
<keyword evidence="3" id="KW-1185">Reference proteome</keyword>
<dbReference type="EMBL" id="CM001022">
    <property type="protein sequence ID" value="EFQ24589.1"/>
    <property type="molecule type" value="Genomic_DNA"/>
</dbReference>
<proteinExistence type="predicted"/>
<dbReference type="RefSeq" id="WP_006301830.1">
    <property type="nucleotide sequence ID" value="NZ_CM001022.1"/>
</dbReference>
<dbReference type="eggNOG" id="COG3705">
    <property type="taxonomic scope" value="Bacteria"/>
</dbReference>
<keyword evidence="2" id="KW-0436">Ligase</keyword>
<dbReference type="GO" id="GO:0004812">
    <property type="term" value="F:aminoacyl-tRNA ligase activity"/>
    <property type="evidence" value="ECO:0007669"/>
    <property type="project" value="UniProtKB-KW"/>
</dbReference>
<name>E3CYZ4_9BACT</name>
<dbReference type="InterPro" id="IPR041715">
    <property type="entry name" value="HisRS-like_core"/>
</dbReference>
<dbReference type="PANTHER" id="PTHR11476">
    <property type="entry name" value="HISTIDYL-TRNA SYNTHETASE"/>
    <property type="match status" value="1"/>
</dbReference>
<evidence type="ECO:0000313" key="3">
    <source>
        <dbReference type="Proteomes" id="UP000005096"/>
    </source>
</evidence>